<protein>
    <recommendedName>
        <fullName evidence="1">Ribosomal RNA methyltransferase FtsJ domain-containing protein</fullName>
    </recommendedName>
</protein>
<dbReference type="GeneTree" id="ENSGT00990000214031"/>
<dbReference type="Pfam" id="PF01728">
    <property type="entry name" value="FtsJ"/>
    <property type="match status" value="1"/>
</dbReference>
<reference evidence="2" key="2">
    <citation type="submission" date="2025-09" db="UniProtKB">
        <authorList>
            <consortium name="Ensembl"/>
        </authorList>
    </citation>
    <scope>IDENTIFICATION</scope>
</reference>
<name>A0A674K6A3_9SAUR</name>
<dbReference type="InterPro" id="IPR002877">
    <property type="entry name" value="RNA_MeTrfase_FtsJ_dom"/>
</dbReference>
<keyword evidence="3" id="KW-1185">Reference proteome</keyword>
<proteinExistence type="predicted"/>
<reference evidence="2" key="1">
    <citation type="submission" date="2025-08" db="UniProtKB">
        <authorList>
            <consortium name="Ensembl"/>
        </authorList>
    </citation>
    <scope>IDENTIFICATION</scope>
</reference>
<dbReference type="Proteomes" id="UP000472274">
    <property type="component" value="Unplaced"/>
</dbReference>
<dbReference type="Gene3D" id="3.40.50.150">
    <property type="entry name" value="Vaccinia Virus protein VP39"/>
    <property type="match status" value="1"/>
</dbReference>
<accession>A0A674K6A3</accession>
<dbReference type="GO" id="GO:0032259">
    <property type="term" value="P:methylation"/>
    <property type="evidence" value="ECO:0007669"/>
    <property type="project" value="InterPro"/>
</dbReference>
<dbReference type="InterPro" id="IPR029063">
    <property type="entry name" value="SAM-dependent_MTases_sf"/>
</dbReference>
<evidence type="ECO:0000313" key="3">
    <source>
        <dbReference type="Proteomes" id="UP000472274"/>
    </source>
</evidence>
<dbReference type="InParanoid" id="A0A674K6A3"/>
<organism evidence="2 3">
    <name type="scientific">Terrapene triunguis</name>
    <name type="common">Three-toed box turtle</name>
    <dbReference type="NCBI Taxonomy" id="2587831"/>
    <lineage>
        <taxon>Eukaryota</taxon>
        <taxon>Metazoa</taxon>
        <taxon>Chordata</taxon>
        <taxon>Craniata</taxon>
        <taxon>Vertebrata</taxon>
        <taxon>Euteleostomi</taxon>
        <taxon>Archelosauria</taxon>
        <taxon>Testudinata</taxon>
        <taxon>Testudines</taxon>
        <taxon>Cryptodira</taxon>
        <taxon>Durocryptodira</taxon>
        <taxon>Testudinoidea</taxon>
        <taxon>Emydidae</taxon>
        <taxon>Terrapene</taxon>
    </lineage>
</organism>
<evidence type="ECO:0000259" key="1">
    <source>
        <dbReference type="Pfam" id="PF01728"/>
    </source>
</evidence>
<evidence type="ECO:0000313" key="2">
    <source>
        <dbReference type="Ensembl" id="ENSTMTP00000028483.1"/>
    </source>
</evidence>
<dbReference type="GO" id="GO:0008168">
    <property type="term" value="F:methyltransferase activity"/>
    <property type="evidence" value="ECO:0007669"/>
    <property type="project" value="InterPro"/>
</dbReference>
<sequence>LLGYLLRWLVSATLQCPRFHTAAGCLNSKTGAEHCWLEWHLDDTFKLLEIEDKHQILCPGLSVIDYGAALGAWSQVAVQGPNSAESWLCLPFSYGWSVPDRIPAFGVHLKKSE</sequence>
<feature type="domain" description="Ribosomal RNA methyltransferase FtsJ" evidence="1">
    <location>
        <begin position="45"/>
        <end position="80"/>
    </location>
</feature>
<dbReference type="Ensembl" id="ENSTMTT00000029516.1">
    <property type="protein sequence ID" value="ENSTMTP00000028483.1"/>
    <property type="gene ID" value="ENSTMTG00000020670.1"/>
</dbReference>
<dbReference type="AlphaFoldDB" id="A0A674K6A3"/>